<evidence type="ECO:0000256" key="1">
    <source>
        <dbReference type="SAM" id="MobiDB-lite"/>
    </source>
</evidence>
<feature type="region of interest" description="Disordered" evidence="1">
    <location>
        <begin position="1"/>
        <end position="154"/>
    </location>
</feature>
<reference evidence="2" key="1">
    <citation type="journal article" date="2020" name="Stud. Mycol.">
        <title>101 Dothideomycetes genomes: a test case for predicting lifestyles and emergence of pathogens.</title>
        <authorList>
            <person name="Haridas S."/>
            <person name="Albert R."/>
            <person name="Binder M."/>
            <person name="Bloem J."/>
            <person name="Labutti K."/>
            <person name="Salamov A."/>
            <person name="Andreopoulos B."/>
            <person name="Baker S."/>
            <person name="Barry K."/>
            <person name="Bills G."/>
            <person name="Bluhm B."/>
            <person name="Cannon C."/>
            <person name="Castanera R."/>
            <person name="Culley D."/>
            <person name="Daum C."/>
            <person name="Ezra D."/>
            <person name="Gonzalez J."/>
            <person name="Henrissat B."/>
            <person name="Kuo A."/>
            <person name="Liang C."/>
            <person name="Lipzen A."/>
            <person name="Lutzoni F."/>
            <person name="Magnuson J."/>
            <person name="Mondo S."/>
            <person name="Nolan M."/>
            <person name="Ohm R."/>
            <person name="Pangilinan J."/>
            <person name="Park H.-J."/>
            <person name="Ramirez L."/>
            <person name="Alfaro M."/>
            <person name="Sun H."/>
            <person name="Tritt A."/>
            <person name="Yoshinaga Y."/>
            <person name="Zwiers L.-H."/>
            <person name="Turgeon B."/>
            <person name="Goodwin S."/>
            <person name="Spatafora J."/>
            <person name="Crous P."/>
            <person name="Grigoriev I."/>
        </authorList>
    </citation>
    <scope>NUCLEOTIDE SEQUENCE</scope>
    <source>
        <strain evidence="2">CBS 110217</strain>
    </source>
</reference>
<proteinExistence type="predicted"/>
<dbReference type="Proteomes" id="UP000799777">
    <property type="component" value="Unassembled WGS sequence"/>
</dbReference>
<sequence length="189" mass="21534">MQKRRREHSRMAPGEKITSDVDDQDTMKGWQEISGIQSRPKRQAKTPRFPCNAARDFASAGRREHSRMPMTPPTTVKRPSRRVPSAIAQTKGTNHPQTDAHTSAMPTPTTPPAAKSQTHNKGEVKAKDEPRRPKQYRAPTRYNPNFDAKYHPIRDSGHEIHHGCVSPRPSVEDACARQQRFLERGRRPY</sequence>
<protein>
    <submittedName>
        <fullName evidence="2">Uncharacterized protein</fullName>
    </submittedName>
</protein>
<name>A0A9P4LH52_9PLEO</name>
<feature type="compositionally biased region" description="Polar residues" evidence="1">
    <location>
        <begin position="87"/>
        <end position="99"/>
    </location>
</feature>
<evidence type="ECO:0000313" key="2">
    <source>
        <dbReference type="EMBL" id="KAF2024227.1"/>
    </source>
</evidence>
<accession>A0A9P4LH52</accession>
<gene>
    <name evidence="2" type="ORF">EK21DRAFT_94245</name>
</gene>
<feature type="compositionally biased region" description="Basic and acidic residues" evidence="1">
    <location>
        <begin position="120"/>
        <end position="132"/>
    </location>
</feature>
<evidence type="ECO:0000313" key="3">
    <source>
        <dbReference type="Proteomes" id="UP000799777"/>
    </source>
</evidence>
<comment type="caution">
    <text evidence="2">The sequence shown here is derived from an EMBL/GenBank/DDBJ whole genome shotgun (WGS) entry which is preliminary data.</text>
</comment>
<dbReference type="AlphaFoldDB" id="A0A9P4LH52"/>
<keyword evidence="3" id="KW-1185">Reference proteome</keyword>
<organism evidence="2 3">
    <name type="scientific">Setomelanomma holmii</name>
    <dbReference type="NCBI Taxonomy" id="210430"/>
    <lineage>
        <taxon>Eukaryota</taxon>
        <taxon>Fungi</taxon>
        <taxon>Dikarya</taxon>
        <taxon>Ascomycota</taxon>
        <taxon>Pezizomycotina</taxon>
        <taxon>Dothideomycetes</taxon>
        <taxon>Pleosporomycetidae</taxon>
        <taxon>Pleosporales</taxon>
        <taxon>Pleosporineae</taxon>
        <taxon>Phaeosphaeriaceae</taxon>
        <taxon>Setomelanomma</taxon>
    </lineage>
</organism>
<dbReference type="EMBL" id="ML978303">
    <property type="protein sequence ID" value="KAF2024227.1"/>
    <property type="molecule type" value="Genomic_DNA"/>
</dbReference>